<dbReference type="InterPro" id="IPR025736">
    <property type="entry name" value="PucR_C-HTH_dom"/>
</dbReference>
<dbReference type="Proteomes" id="UP000070598">
    <property type="component" value="Unassembled WGS sequence"/>
</dbReference>
<reference evidence="3" key="1">
    <citation type="submission" date="2015-02" db="EMBL/GenBank/DDBJ databases">
        <title>Physiological reanalysis, assessment of diazotrophy, and genome sequences of multiple isolates of Streptomyces thermoautotrophicus.</title>
        <authorList>
            <person name="MacKellar D.C."/>
            <person name="Lieber L."/>
            <person name="Norman J."/>
            <person name="Bolger A."/>
            <person name="Tobin C."/>
            <person name="Murray J.W."/>
            <person name="Friesen M."/>
            <person name="Prell J."/>
        </authorList>
    </citation>
    <scope>NUCLEOTIDE SEQUENCE [LARGE SCALE GENOMIC DNA]</scope>
    <source>
        <strain evidence="3">UBT1</strain>
    </source>
</reference>
<dbReference type="Pfam" id="PF13556">
    <property type="entry name" value="HTH_30"/>
    <property type="match status" value="1"/>
</dbReference>
<comment type="caution">
    <text evidence="2">The sequence shown here is derived from an EMBL/GenBank/DDBJ whole genome shotgun (WGS) entry which is preliminary data.</text>
</comment>
<feature type="domain" description="PucR C-terminal helix-turn-helix" evidence="1">
    <location>
        <begin position="30"/>
        <end position="87"/>
    </location>
</feature>
<accession>A0A132NIV1</accession>
<gene>
    <name evidence="2" type="ORF">TR74_06500</name>
</gene>
<evidence type="ECO:0000313" key="2">
    <source>
        <dbReference type="EMBL" id="KWX09956.1"/>
    </source>
</evidence>
<dbReference type="Gene3D" id="1.10.10.2840">
    <property type="entry name" value="PucR C-terminal helix-turn-helix domain"/>
    <property type="match status" value="1"/>
</dbReference>
<dbReference type="PATRIC" id="fig|1469144.9.peg.4227"/>
<dbReference type="PANTHER" id="PTHR33744:SF7">
    <property type="entry name" value="PUCR FAMILY TRANSCRIPTIONAL REGULATOR"/>
    <property type="match status" value="1"/>
</dbReference>
<sequence>PERALAGDDIARRRLVEDIYMPLRDAGAALLETLATYLEQATSLEAAARMLFVHPNTVRYRLRRVTDITGYVPTQSRAAFTLQIALILGRLAESEQHL</sequence>
<dbReference type="InterPro" id="IPR042070">
    <property type="entry name" value="PucR_C-HTH_sf"/>
</dbReference>
<dbReference type="InterPro" id="IPR051448">
    <property type="entry name" value="CdaR-like_regulators"/>
</dbReference>
<dbReference type="RefSeq" id="WP_198532644.1">
    <property type="nucleotide sequence ID" value="NZ_JYIK01000671.1"/>
</dbReference>
<proteinExistence type="predicted"/>
<dbReference type="EMBL" id="JYIK01000671">
    <property type="protein sequence ID" value="KWX09956.1"/>
    <property type="molecule type" value="Genomic_DNA"/>
</dbReference>
<evidence type="ECO:0000259" key="1">
    <source>
        <dbReference type="Pfam" id="PF13556"/>
    </source>
</evidence>
<organism evidence="2 3">
    <name type="scientific">Carbonactinospora thermoautotrophica</name>
    <dbReference type="NCBI Taxonomy" id="1469144"/>
    <lineage>
        <taxon>Bacteria</taxon>
        <taxon>Bacillati</taxon>
        <taxon>Actinomycetota</taxon>
        <taxon>Actinomycetes</taxon>
        <taxon>Kitasatosporales</taxon>
        <taxon>Carbonactinosporaceae</taxon>
        <taxon>Carbonactinospora</taxon>
    </lineage>
</organism>
<evidence type="ECO:0000313" key="3">
    <source>
        <dbReference type="Proteomes" id="UP000070598"/>
    </source>
</evidence>
<protein>
    <submittedName>
        <fullName evidence="2">PucR family transcriptional regulator</fullName>
    </submittedName>
</protein>
<name>A0A132NIV1_9ACTN</name>
<feature type="non-terminal residue" evidence="2">
    <location>
        <position position="1"/>
    </location>
</feature>
<dbReference type="AlphaFoldDB" id="A0A132NIV1"/>
<dbReference type="PANTHER" id="PTHR33744">
    <property type="entry name" value="CARBOHYDRATE DIACID REGULATOR"/>
    <property type="match status" value="1"/>
</dbReference>